<evidence type="ECO:0008006" key="8">
    <source>
        <dbReference type="Google" id="ProtNLM"/>
    </source>
</evidence>
<evidence type="ECO:0000313" key="1">
    <source>
        <dbReference type="EMBL" id="AXB83599.1"/>
    </source>
</evidence>
<dbReference type="GeneID" id="92942786"/>
<organism evidence="2 5">
    <name type="scientific">Clostridium butyricum</name>
    <dbReference type="NCBI Taxonomy" id="1492"/>
    <lineage>
        <taxon>Bacteria</taxon>
        <taxon>Bacillati</taxon>
        <taxon>Bacillota</taxon>
        <taxon>Clostridia</taxon>
        <taxon>Eubacteriales</taxon>
        <taxon>Clostridiaceae</taxon>
        <taxon>Clostridium</taxon>
    </lineage>
</organism>
<proteinExistence type="predicted"/>
<dbReference type="EMBL" id="BKBC01000030">
    <property type="protein sequence ID" value="GEQ21696.1"/>
    <property type="molecule type" value="Genomic_DNA"/>
</dbReference>
<dbReference type="OrthoDB" id="5769863at2"/>
<dbReference type="EMBL" id="CP030775">
    <property type="protein sequence ID" value="AXB83599.1"/>
    <property type="molecule type" value="Genomic_DNA"/>
</dbReference>
<gene>
    <name evidence="2" type="ORF">CBU02nite_22020</name>
    <name evidence="1" type="ORF">DRB99_01185</name>
    <name evidence="4" type="ORF">FF104_01480</name>
    <name evidence="3" type="ORF">GND98_010255</name>
</gene>
<dbReference type="InterPro" id="IPR014347">
    <property type="entry name" value="Tautomerase/MIF_sf"/>
</dbReference>
<protein>
    <recommendedName>
        <fullName evidence="8">Macrophage migration inhibitory factor (MIF)</fullName>
    </recommendedName>
</protein>
<dbReference type="InterPro" id="IPR001398">
    <property type="entry name" value="Macrophage_inhib_fac"/>
</dbReference>
<reference evidence="2 5" key="3">
    <citation type="submission" date="2019-07" db="EMBL/GenBank/DDBJ databases">
        <title>Whole genome shotgun sequence of Clostridium butyricum NBRC 3858.</title>
        <authorList>
            <person name="Hosoyama A."/>
            <person name="Uohara A."/>
            <person name="Ohji S."/>
            <person name="Ichikawa N."/>
        </authorList>
    </citation>
    <scope>NUCLEOTIDE SEQUENCE [LARGE SCALE GENOMIC DNA]</scope>
    <source>
        <strain evidence="2 5">NBRC 3858</strain>
    </source>
</reference>
<evidence type="ECO:0000313" key="7">
    <source>
        <dbReference type="Proteomes" id="UP000515243"/>
    </source>
</evidence>
<dbReference type="AlphaFoldDB" id="A0A0N8VXG0"/>
<dbReference type="EMBL" id="WOFV02000028">
    <property type="protein sequence ID" value="NAS18243.1"/>
    <property type="molecule type" value="Genomic_DNA"/>
</dbReference>
<reference evidence="1" key="1">
    <citation type="submission" date="2018-07" db="EMBL/GenBank/DDBJ databases">
        <title>Complete genome sequence of Clostridium butyricum S-45-5 isolated from human feces.</title>
        <authorList>
            <person name="Chang Y.-H."/>
            <person name="Shin Y."/>
        </authorList>
    </citation>
    <scope>NUCLEOTIDE SEQUENCE [LARGE SCALE GENOMIC DNA]</scope>
    <source>
        <strain evidence="1">S-45-5</strain>
    </source>
</reference>
<evidence type="ECO:0000313" key="6">
    <source>
        <dbReference type="Proteomes" id="UP000474042"/>
    </source>
</evidence>
<dbReference type="Proteomes" id="UP000321089">
    <property type="component" value="Unassembled WGS sequence"/>
</dbReference>
<evidence type="ECO:0000313" key="5">
    <source>
        <dbReference type="Proteomes" id="UP000321089"/>
    </source>
</evidence>
<dbReference type="Proteomes" id="UP000474042">
    <property type="component" value="Unassembled WGS sequence"/>
</dbReference>
<evidence type="ECO:0000313" key="3">
    <source>
        <dbReference type="EMBL" id="NAS18243.1"/>
    </source>
</evidence>
<reference evidence="3 6" key="4">
    <citation type="submission" date="2020-01" db="EMBL/GenBank/DDBJ databases">
        <title>Genome sequence of a 1,3-propanediol producer, Clostridium butyricum S3.</title>
        <authorList>
            <person name="Zhou J."/>
        </authorList>
    </citation>
    <scope>NUCLEOTIDE SEQUENCE [LARGE SCALE GENOMIC DNA]</scope>
    <source>
        <strain evidence="3 6">S3</strain>
    </source>
</reference>
<dbReference type="RefSeq" id="WP_002582481.1">
    <property type="nucleotide sequence ID" value="NZ_AP019716.1"/>
</dbReference>
<sequence>MPFIGSKVTVKISPEKEEIIKKRLGKAIELIPGKSETFLMVGFEDEYKLYLAGEKLEKGAFVEIKVFGRASKEAFDKVTSEVCKIYEEELGIPQNKIYIKYEEVENWGWNGKNF</sequence>
<evidence type="ECO:0000313" key="4">
    <source>
        <dbReference type="EMBL" id="QMW89651.1"/>
    </source>
</evidence>
<reference evidence="4 7" key="2">
    <citation type="submission" date="2019-05" db="EMBL/GenBank/DDBJ databases">
        <authorList>
            <person name="Schori C."/>
            <person name="Ahrens C."/>
        </authorList>
    </citation>
    <scope>NUCLEOTIDE SEQUENCE [LARGE SCALE GENOMIC DNA]</scope>
    <source>
        <strain evidence="4 7">DSM 10702</strain>
    </source>
</reference>
<name>A0A0N8VXG0_CLOBU</name>
<dbReference type="EMBL" id="CP040626">
    <property type="protein sequence ID" value="QMW89651.1"/>
    <property type="molecule type" value="Genomic_DNA"/>
</dbReference>
<accession>A0A0N8VXG0</accession>
<dbReference type="Pfam" id="PF01187">
    <property type="entry name" value="MIF"/>
    <property type="match status" value="1"/>
</dbReference>
<dbReference type="Proteomes" id="UP000515243">
    <property type="component" value="Chromosome 1"/>
</dbReference>
<dbReference type="Gene3D" id="3.30.429.10">
    <property type="entry name" value="Macrophage Migration Inhibitory Factor"/>
    <property type="match status" value="1"/>
</dbReference>
<dbReference type="SUPFAM" id="SSF55331">
    <property type="entry name" value="Tautomerase/MIF"/>
    <property type="match status" value="1"/>
</dbReference>
<evidence type="ECO:0000313" key="2">
    <source>
        <dbReference type="EMBL" id="GEQ21696.1"/>
    </source>
</evidence>
<dbReference type="KEGG" id="cbut:ATN24_16875"/>